<keyword evidence="2" id="KW-1185">Reference proteome</keyword>
<name>A0ACC3TFB2_9ASCO</name>
<dbReference type="Proteomes" id="UP001489719">
    <property type="component" value="Unassembled WGS sequence"/>
</dbReference>
<evidence type="ECO:0000313" key="1">
    <source>
        <dbReference type="EMBL" id="KAK9319873.1"/>
    </source>
</evidence>
<organism evidence="1 2">
    <name type="scientific">Lipomyces orientalis</name>
    <dbReference type="NCBI Taxonomy" id="1233043"/>
    <lineage>
        <taxon>Eukaryota</taxon>
        <taxon>Fungi</taxon>
        <taxon>Dikarya</taxon>
        <taxon>Ascomycota</taxon>
        <taxon>Saccharomycotina</taxon>
        <taxon>Lipomycetes</taxon>
        <taxon>Lipomycetales</taxon>
        <taxon>Lipomycetaceae</taxon>
        <taxon>Lipomyces</taxon>
    </lineage>
</organism>
<accession>A0ACC3TFB2</accession>
<comment type="caution">
    <text evidence="1">The sequence shown here is derived from an EMBL/GenBank/DDBJ whole genome shotgun (WGS) entry which is preliminary data.</text>
</comment>
<sequence length="533" mass="56739">MDTISLQTEQSARLIAHENGVSEITVLSVTNGAANAAIDPDEIEDKYGGVFIWLVAGSAALGGLLFGYDSTVIAGVLVMIKDDLGVMLSSGQQELITSIASVGAFVGALIAGLLLDKIGRKAVIGLGALVFAIGSILQGMAMTVRAITLGRFIVGMGIGEAAMVAPIYIAEIAPAKLRGALVTVDTLAITGGQCIAGAVNIFLQDVRSGWRLSVGIAAIPSFVLLGLCFVIPESPRSLIYQNKLDQARAVTADIYPNATAEQVQNKVTAIHAQFEAEAELRKLTTWDQFRLLFTDSANFRALVVACGLMAIQQLSGSNSVFYYGPTLFGLVGFGNPIAVAFIMALTNFVFTMFALRYIDTVGRRKFLVNSMWGMPAALTIAAIALLNIPISPDLTITDPTLTLSGLAVLFSTIFFIASYAIALGNVPWQGSELFPMEVRALGTMMLTLTNWSLNAVVSSSFLSLMETYTPSGAFGIYAIITLLGWIAVIYCYPEVSGLPLEAIKEVFNHGFGVKYSLKLQKERSALNGDNEQP</sequence>
<reference evidence="2" key="1">
    <citation type="journal article" date="2024" name="Front. Bioeng. Biotechnol.">
        <title>Genome-scale model development and genomic sequencing of the oleaginous clade Lipomyces.</title>
        <authorList>
            <person name="Czajka J.J."/>
            <person name="Han Y."/>
            <person name="Kim J."/>
            <person name="Mondo S.J."/>
            <person name="Hofstad B.A."/>
            <person name="Robles A."/>
            <person name="Haridas S."/>
            <person name="Riley R."/>
            <person name="LaButti K."/>
            <person name="Pangilinan J."/>
            <person name="Andreopoulos W."/>
            <person name="Lipzen A."/>
            <person name="Yan J."/>
            <person name="Wang M."/>
            <person name="Ng V."/>
            <person name="Grigoriev I.V."/>
            <person name="Spatafora J.W."/>
            <person name="Magnuson J.K."/>
            <person name="Baker S.E."/>
            <person name="Pomraning K.R."/>
        </authorList>
    </citation>
    <scope>NUCLEOTIDE SEQUENCE [LARGE SCALE GENOMIC DNA]</scope>
    <source>
        <strain evidence="2">CBS 10300</strain>
    </source>
</reference>
<evidence type="ECO:0000313" key="2">
    <source>
        <dbReference type="Proteomes" id="UP001489719"/>
    </source>
</evidence>
<proteinExistence type="predicted"/>
<dbReference type="EMBL" id="MU970156">
    <property type="protein sequence ID" value="KAK9319873.1"/>
    <property type="molecule type" value="Genomic_DNA"/>
</dbReference>
<protein>
    <submittedName>
        <fullName evidence="1">General substrate transporter</fullName>
    </submittedName>
</protein>
<gene>
    <name evidence="1" type="ORF">V1517DRAFT_331113</name>
</gene>